<dbReference type="RefSeq" id="WP_254259769.1">
    <property type="nucleotide sequence ID" value="NZ_AODM01000005.1"/>
</dbReference>
<feature type="region of interest" description="Disordered" evidence="1">
    <location>
        <begin position="1"/>
        <end position="21"/>
    </location>
</feature>
<dbReference type="EMBL" id="AODM01000005">
    <property type="protein sequence ID" value="EUJ64737.1"/>
    <property type="molecule type" value="Genomic_DNA"/>
</dbReference>
<dbReference type="Proteomes" id="UP000019241">
    <property type="component" value="Unassembled WGS sequence"/>
</dbReference>
<comment type="caution">
    <text evidence="2">The sequence shown here is derived from an EMBL/GenBank/DDBJ whole genome shotgun (WGS) entry which is preliminary data.</text>
</comment>
<accession>W7DQG9</accession>
<dbReference type="AlphaFoldDB" id="W7DQG9"/>
<proteinExistence type="predicted"/>
<sequence length="55" mass="6534">MIKRYNRFGDEGAESISHSEKKISYQKTDFDEFAQEIQAYLDENDLGNRRTVEFL</sequence>
<evidence type="ECO:0000313" key="3">
    <source>
        <dbReference type="Proteomes" id="UP000019241"/>
    </source>
</evidence>
<protein>
    <submittedName>
        <fullName evidence="2">Putative prophage head-tail connector protein, gp6/gp15-like protein</fullName>
    </submittedName>
</protein>
<name>W7DQG9_9LIST</name>
<reference evidence="2 3" key="1">
    <citation type="submission" date="2012-12" db="EMBL/GenBank/DDBJ databases">
        <title>Novel taxa of Listeriaceae from agricultural environments in the United States.</title>
        <authorList>
            <person name="den Bakker H.C."/>
            <person name="Allred A."/>
            <person name="Warchocki S."/>
            <person name="Wright E.M."/>
            <person name="Burrell A."/>
            <person name="Nightingale K.K."/>
            <person name="Kephart D."/>
            <person name="Wiedmann M."/>
        </authorList>
    </citation>
    <scope>NUCLEOTIDE SEQUENCE [LARGE SCALE GENOMIC DNA]</scope>
    <source>
        <strain evidence="2 3">FSL S10-1203</strain>
    </source>
</reference>
<dbReference type="PATRIC" id="fig|1265822.4.peg.195"/>
<evidence type="ECO:0000256" key="1">
    <source>
        <dbReference type="SAM" id="MobiDB-lite"/>
    </source>
</evidence>
<evidence type="ECO:0000313" key="2">
    <source>
        <dbReference type="EMBL" id="EUJ64737.1"/>
    </source>
</evidence>
<gene>
    <name evidence="2" type="ORF">MCOL2_00945</name>
</gene>
<organism evidence="2 3">
    <name type="scientific">Listeria fleischmannii FSL S10-1203</name>
    <dbReference type="NCBI Taxonomy" id="1265822"/>
    <lineage>
        <taxon>Bacteria</taxon>
        <taxon>Bacillati</taxon>
        <taxon>Bacillota</taxon>
        <taxon>Bacilli</taxon>
        <taxon>Bacillales</taxon>
        <taxon>Listeriaceae</taxon>
        <taxon>Listeria</taxon>
    </lineage>
</organism>